<dbReference type="Pfam" id="PF00106">
    <property type="entry name" value="adh_short"/>
    <property type="match status" value="1"/>
</dbReference>
<reference evidence="3 4" key="1">
    <citation type="journal article" date="2007" name="Science">
        <title>Sea anemone genome reveals ancestral eumetazoan gene repertoire and genomic organization.</title>
        <authorList>
            <person name="Putnam N.H."/>
            <person name="Srivastava M."/>
            <person name="Hellsten U."/>
            <person name="Dirks B."/>
            <person name="Chapman J."/>
            <person name="Salamov A."/>
            <person name="Terry A."/>
            <person name="Shapiro H."/>
            <person name="Lindquist E."/>
            <person name="Kapitonov V.V."/>
            <person name="Jurka J."/>
            <person name="Genikhovich G."/>
            <person name="Grigoriev I.V."/>
            <person name="Lucas S.M."/>
            <person name="Steele R.E."/>
            <person name="Finnerty J.R."/>
            <person name="Technau U."/>
            <person name="Martindale M.Q."/>
            <person name="Rokhsar D.S."/>
        </authorList>
    </citation>
    <scope>NUCLEOTIDE SEQUENCE [LARGE SCALE GENOMIC DNA]</scope>
    <source>
        <strain evidence="4">CH2 X CH6</strain>
    </source>
</reference>
<dbReference type="PANTHER" id="PTHR43157:SF72">
    <property type="entry name" value="RETINOL DEHYDROGENASE 14"/>
    <property type="match status" value="1"/>
</dbReference>
<dbReference type="AlphaFoldDB" id="A7SMN3"/>
<dbReference type="OMA" id="VIYCATE"/>
<keyword evidence="2" id="KW-0472">Membrane</keyword>
<dbReference type="eggNOG" id="KOG1208">
    <property type="taxonomic scope" value="Eukaryota"/>
</dbReference>
<organism evidence="3 4">
    <name type="scientific">Nematostella vectensis</name>
    <name type="common">Starlet sea anemone</name>
    <dbReference type="NCBI Taxonomy" id="45351"/>
    <lineage>
        <taxon>Eukaryota</taxon>
        <taxon>Metazoa</taxon>
        <taxon>Cnidaria</taxon>
        <taxon>Anthozoa</taxon>
        <taxon>Hexacorallia</taxon>
        <taxon>Actiniaria</taxon>
        <taxon>Edwardsiidae</taxon>
        <taxon>Nematostella</taxon>
    </lineage>
</organism>
<dbReference type="KEGG" id="nve:5506412"/>
<dbReference type="InterPro" id="IPR002347">
    <property type="entry name" value="SDR_fam"/>
</dbReference>
<dbReference type="PhylomeDB" id="A7SMN3"/>
<feature type="transmembrane region" description="Helical" evidence="2">
    <location>
        <begin position="12"/>
        <end position="32"/>
    </location>
</feature>
<dbReference type="PRINTS" id="PR00081">
    <property type="entry name" value="GDHRDH"/>
</dbReference>
<dbReference type="Proteomes" id="UP000001593">
    <property type="component" value="Unassembled WGS sequence"/>
</dbReference>
<keyword evidence="2" id="KW-1133">Transmembrane helix</keyword>
<gene>
    <name evidence="3" type="ORF">NEMVEDRAFT_v1g172167</name>
</gene>
<proteinExistence type="predicted"/>
<name>A7SMN3_NEMVE</name>
<dbReference type="SUPFAM" id="SSF51735">
    <property type="entry name" value="NAD(P)-binding Rossmann-fold domains"/>
    <property type="match status" value="1"/>
</dbReference>
<evidence type="ECO:0000313" key="3">
    <source>
        <dbReference type="EMBL" id="EDO35001.1"/>
    </source>
</evidence>
<dbReference type="EMBL" id="DS469711">
    <property type="protein sequence ID" value="EDO35001.1"/>
    <property type="molecule type" value="Genomic_DNA"/>
</dbReference>
<accession>A7SMN3</accession>
<dbReference type="HOGENOM" id="CLU_010194_44_5_1"/>
<dbReference type="FunCoup" id="A7SMN3">
    <property type="interactions" value="158"/>
</dbReference>
<evidence type="ECO:0000256" key="1">
    <source>
        <dbReference type="ARBA" id="ARBA00023002"/>
    </source>
</evidence>
<evidence type="ECO:0008006" key="5">
    <source>
        <dbReference type="Google" id="ProtNLM"/>
    </source>
</evidence>
<keyword evidence="1" id="KW-0560">Oxidoreductase</keyword>
<dbReference type="PANTHER" id="PTHR43157">
    <property type="entry name" value="PHOSPHATIDYLINOSITOL-GLYCAN BIOSYNTHESIS CLASS F PROTEIN-RELATED"/>
    <property type="match status" value="1"/>
</dbReference>
<dbReference type="InterPro" id="IPR036291">
    <property type="entry name" value="NAD(P)-bd_dom_sf"/>
</dbReference>
<keyword evidence="4" id="KW-1185">Reference proteome</keyword>
<protein>
    <recommendedName>
        <fullName evidence="5">Retinol dehydrogenase 14</fullName>
    </recommendedName>
</protein>
<dbReference type="GO" id="GO:0016491">
    <property type="term" value="F:oxidoreductase activity"/>
    <property type="evidence" value="ECO:0007669"/>
    <property type="project" value="UniProtKB-KW"/>
</dbReference>
<evidence type="ECO:0000256" key="2">
    <source>
        <dbReference type="SAM" id="Phobius"/>
    </source>
</evidence>
<dbReference type="Gene3D" id="3.40.50.720">
    <property type="entry name" value="NAD(P)-binding Rossmann-like Domain"/>
    <property type="match status" value="1"/>
</dbReference>
<dbReference type="STRING" id="45351.A7SMN3"/>
<dbReference type="OrthoDB" id="191139at2759"/>
<sequence>MDAITKLCTARNVTVAVAAVLGTSIWLFRRYLVGRRCTNTVRLHGKTVIVTGANSGIGKATALELARRGARVIMACRDLESAEKAASEIRYKVPKAEVVCRFLDLNSLISVRKFAEDVMREEKRLDILVNNAGVYQPANKKTVDGFETQFGVNHLGHFLLTNMLLDLLKASAPSRIVVVSSRLGFRANLDFDAFDKEDTDKKSMRGGHVMPVGYGRSKLANFLFTHELSKRLPQGVTVNALCPGMVWTGLGRTSKMSWKMKLLFWPLGFLFLKRPMEGAQTVIYCATEPKLSNVSGKCFTDCHQTDMPANCTDDETAKRLWNVSEILTGLSF</sequence>
<evidence type="ECO:0000313" key="4">
    <source>
        <dbReference type="Proteomes" id="UP000001593"/>
    </source>
</evidence>
<keyword evidence="2" id="KW-0812">Transmembrane</keyword>
<dbReference type="InParanoid" id="A7SMN3"/>